<dbReference type="AlphaFoldDB" id="A0A2I7N8D3"/>
<reference evidence="3" key="1">
    <citation type="submission" date="2017-11" db="EMBL/GenBank/DDBJ databases">
        <authorList>
            <person name="Chan K.G."/>
            <person name="Lee L.S."/>
        </authorList>
    </citation>
    <scope>NUCLEOTIDE SEQUENCE [LARGE SCALE GENOMIC DNA]</scope>
    <source>
        <strain evidence="3">DSM 100970</strain>
    </source>
</reference>
<dbReference type="KEGG" id="nba:CUN60_10460"/>
<feature type="transmembrane region" description="Helical" evidence="1">
    <location>
        <begin position="202"/>
        <end position="223"/>
    </location>
</feature>
<keyword evidence="1" id="KW-1133">Transmembrane helix</keyword>
<protein>
    <recommendedName>
        <fullName evidence="4">Permease</fullName>
    </recommendedName>
</protein>
<dbReference type="PANTHER" id="PTHR31610">
    <property type="entry name" value="SLR0360 PROTEIN"/>
    <property type="match status" value="1"/>
</dbReference>
<name>A0A2I7N8D3_9NEIS</name>
<feature type="transmembrane region" description="Helical" evidence="1">
    <location>
        <begin position="427"/>
        <end position="449"/>
    </location>
</feature>
<feature type="transmembrane region" description="Helical" evidence="1">
    <location>
        <begin position="12"/>
        <end position="33"/>
    </location>
</feature>
<feature type="transmembrane region" description="Helical" evidence="1">
    <location>
        <begin position="328"/>
        <end position="349"/>
    </location>
</feature>
<feature type="transmembrane region" description="Helical" evidence="1">
    <location>
        <begin position="48"/>
        <end position="68"/>
    </location>
</feature>
<accession>A0A2I7N8D3</accession>
<evidence type="ECO:0000313" key="2">
    <source>
        <dbReference type="EMBL" id="AUR52700.1"/>
    </source>
</evidence>
<feature type="transmembrane region" description="Helical" evidence="1">
    <location>
        <begin position="496"/>
        <end position="518"/>
    </location>
</feature>
<feature type="transmembrane region" description="Helical" evidence="1">
    <location>
        <begin position="259"/>
        <end position="275"/>
    </location>
</feature>
<organism evidence="2 3">
    <name type="scientific">Aquella oligotrophica</name>
    <dbReference type="NCBI Taxonomy" id="2067065"/>
    <lineage>
        <taxon>Bacteria</taxon>
        <taxon>Pseudomonadati</taxon>
        <taxon>Pseudomonadota</taxon>
        <taxon>Betaproteobacteria</taxon>
        <taxon>Neisseriales</taxon>
        <taxon>Neisseriaceae</taxon>
        <taxon>Aquella</taxon>
    </lineage>
</organism>
<evidence type="ECO:0008006" key="4">
    <source>
        <dbReference type="Google" id="ProtNLM"/>
    </source>
</evidence>
<feature type="transmembrane region" description="Helical" evidence="1">
    <location>
        <begin position="88"/>
        <end position="106"/>
    </location>
</feature>
<sequence length="528" mass="57151">MVKYKWFSLGDVSSSATIVFDNLTNMAIIAFLLTKVFGMPADIVLRHIIPGLSVGIVAGNIIFIYFAFRLAKKLGRDNVTAFPYGLDAPSCIGLTLSVVGPSFLLFKSQGMTPDTAAITSWYVSCACTFFIGFVKFVFSFFAHKIKHALPTVALLGGLAGVAVGLIAFFPLLSMLELPLVSFMVLAIIVMVYFAGYQMPANLPAILVAIVIGTIAYYIFQIFLTGNMHLPSASNIQLSLPSLALGLFSQFGLAAKYFSIALPFALLVIFGTVSVAESAKVLGEEYSPKDLLMVDGIATMLIGLFGGTAQTTPYAGFPAYKKMDARSGYLIINIILIGFGAWFGFVNYIIDLVPDAILAPVLMFIGIEIAMQVFIVCDKKYYPAAIIGLFPSIARMVEIKLSSNPDLVSMSKLNEILYTVNNGKLSDIAGIVTFGNGFIITGTLFAAIVYYLIERRIIAAVVTCIIMAVSSLFGIIHSVNLDGSMYWVGNLPKSQQIIPYEIAGGYLLFAVVAVLLWAYNRGKPINLHH</sequence>
<evidence type="ECO:0000256" key="1">
    <source>
        <dbReference type="SAM" id="Phobius"/>
    </source>
</evidence>
<dbReference type="OrthoDB" id="3320984at2"/>
<feature type="transmembrane region" description="Helical" evidence="1">
    <location>
        <begin position="118"/>
        <end position="141"/>
    </location>
</feature>
<keyword evidence="3" id="KW-1185">Reference proteome</keyword>
<keyword evidence="1" id="KW-0472">Membrane</keyword>
<feature type="transmembrane region" description="Helical" evidence="1">
    <location>
        <begin position="355"/>
        <end position="373"/>
    </location>
</feature>
<feature type="transmembrane region" description="Helical" evidence="1">
    <location>
        <begin position="295"/>
        <end position="316"/>
    </location>
</feature>
<dbReference type="Proteomes" id="UP000236655">
    <property type="component" value="Chromosome"/>
</dbReference>
<keyword evidence="1" id="KW-0812">Transmembrane</keyword>
<dbReference type="RefSeq" id="WP_102951988.1">
    <property type="nucleotide sequence ID" value="NZ_CP024847.1"/>
</dbReference>
<feature type="transmembrane region" description="Helical" evidence="1">
    <location>
        <begin position="177"/>
        <end position="195"/>
    </location>
</feature>
<proteinExistence type="predicted"/>
<feature type="transmembrane region" description="Helical" evidence="1">
    <location>
        <begin position="456"/>
        <end position="476"/>
    </location>
</feature>
<evidence type="ECO:0000313" key="3">
    <source>
        <dbReference type="Proteomes" id="UP000236655"/>
    </source>
</evidence>
<dbReference type="EMBL" id="CP024847">
    <property type="protein sequence ID" value="AUR52700.1"/>
    <property type="molecule type" value="Genomic_DNA"/>
</dbReference>
<gene>
    <name evidence="2" type="ORF">CUN60_10460</name>
</gene>
<dbReference type="PANTHER" id="PTHR31610:SF0">
    <property type="entry name" value="SLC26A_SULP TRANSPORTER DOMAIN-CONTAINING PROTEIN"/>
    <property type="match status" value="1"/>
</dbReference>
<feature type="transmembrane region" description="Helical" evidence="1">
    <location>
        <begin position="148"/>
        <end position="171"/>
    </location>
</feature>